<name>A0A410T7V9_9CAUD</name>
<keyword evidence="1" id="KW-0472">Membrane</keyword>
<organism evidence="2 3">
    <name type="scientific">Campylobacter phage CP20</name>
    <dbReference type="NCBI Taxonomy" id="2506428"/>
    <lineage>
        <taxon>Viruses</taxon>
        <taxon>Duplodnaviria</taxon>
        <taxon>Heunggongvirae</taxon>
        <taxon>Uroviricota</taxon>
        <taxon>Caudoviricetes</taxon>
        <taxon>Connertonviridae</taxon>
        <taxon>Firehammervirus</taxon>
        <taxon>Firehammervirus CPt10</taxon>
    </lineage>
</organism>
<reference evidence="2 3" key="1">
    <citation type="submission" date="2019-01" db="EMBL/GenBank/DDBJ databases">
        <title>Complete genome sequence of Campylobacter bacteriophage CP20.</title>
        <authorList>
            <person name="Connerton I.F."/>
        </authorList>
    </citation>
    <scope>NUCLEOTIDE SEQUENCE [LARGE SCALE GENOMIC DNA]</scope>
</reference>
<feature type="transmembrane region" description="Helical" evidence="1">
    <location>
        <begin position="12"/>
        <end position="33"/>
    </location>
</feature>
<evidence type="ECO:0000313" key="3">
    <source>
        <dbReference type="Proteomes" id="UP000290538"/>
    </source>
</evidence>
<keyword evidence="1" id="KW-0812">Transmembrane</keyword>
<evidence type="ECO:0000313" key="2">
    <source>
        <dbReference type="EMBL" id="QAU04886.1"/>
    </source>
</evidence>
<dbReference type="EMBL" id="MK408758">
    <property type="protein sequence ID" value="QAU04886.1"/>
    <property type="molecule type" value="Genomic_DNA"/>
</dbReference>
<accession>A0A410T7V9</accession>
<proteinExistence type="predicted"/>
<dbReference type="Proteomes" id="UP000290538">
    <property type="component" value="Segment"/>
</dbReference>
<protein>
    <submittedName>
        <fullName evidence="2">Uncharacterized protein</fullName>
    </submittedName>
</protein>
<keyword evidence="1" id="KW-1133">Transmembrane helix</keyword>
<sequence length="83" mass="9552">MEIIKSVSSGFFKYTIIIFLLGFFSGISFTFFMTKWYFEDSGSTIGYEIQRANMIKNCIKEVDIALEIMKEENSVIDATQPLN</sequence>
<evidence type="ECO:0000256" key="1">
    <source>
        <dbReference type="SAM" id="Phobius"/>
    </source>
</evidence>